<comment type="caution">
    <text evidence="2">The sequence shown here is derived from an EMBL/GenBank/DDBJ whole genome shotgun (WGS) entry which is preliminary data.</text>
</comment>
<accession>A0A3R8J866</accession>
<evidence type="ECO:0000256" key="1">
    <source>
        <dbReference type="SAM" id="Phobius"/>
    </source>
</evidence>
<organism evidence="2 3">
    <name type="scientific">Lactiplantibacillus garii</name>
    <dbReference type="NCBI Taxonomy" id="2306423"/>
    <lineage>
        <taxon>Bacteria</taxon>
        <taxon>Bacillati</taxon>
        <taxon>Bacillota</taxon>
        <taxon>Bacilli</taxon>
        <taxon>Lactobacillales</taxon>
        <taxon>Lactobacillaceae</taxon>
        <taxon>Lactiplantibacillus</taxon>
    </lineage>
</organism>
<keyword evidence="1" id="KW-1133">Transmembrane helix</keyword>
<sequence length="82" mass="9168">MFKRSARDAVGWMVAGSLLSLVTDLFVDRGTLRVLWRAFTGGWSSLLGTLALIGGLWAVITLLIWAVRALNHWLAQRDYHAK</sequence>
<keyword evidence="3" id="KW-1185">Reference proteome</keyword>
<evidence type="ECO:0000313" key="2">
    <source>
        <dbReference type="EMBL" id="RRK10840.1"/>
    </source>
</evidence>
<feature type="transmembrane region" description="Helical" evidence="1">
    <location>
        <begin position="9"/>
        <end position="27"/>
    </location>
</feature>
<evidence type="ECO:0000313" key="3">
    <source>
        <dbReference type="Proteomes" id="UP000283633"/>
    </source>
</evidence>
<feature type="transmembrane region" description="Helical" evidence="1">
    <location>
        <begin position="47"/>
        <end position="67"/>
    </location>
</feature>
<protein>
    <recommendedName>
        <fullName evidence="4">Integral membrane protein</fullName>
    </recommendedName>
</protein>
<dbReference type="AlphaFoldDB" id="A0A3R8J866"/>
<reference evidence="2 3" key="1">
    <citation type="submission" date="2018-08" db="EMBL/GenBank/DDBJ databases">
        <title>Genome Lactobacillus garii FI11369.</title>
        <authorList>
            <person name="Diaz M."/>
            <person name="Narbad A."/>
        </authorList>
    </citation>
    <scope>NUCLEOTIDE SEQUENCE [LARGE SCALE GENOMIC DNA]</scope>
    <source>
        <strain evidence="2 3">FI11369</strain>
    </source>
</reference>
<keyword evidence="1" id="KW-0812">Transmembrane</keyword>
<dbReference type="Proteomes" id="UP000283633">
    <property type="component" value="Unassembled WGS sequence"/>
</dbReference>
<name>A0A3R8J866_9LACO</name>
<dbReference type="RefSeq" id="WP_125071879.1">
    <property type="nucleotide sequence ID" value="NZ_QWZQ01000013.1"/>
</dbReference>
<dbReference type="EMBL" id="QWZQ01000013">
    <property type="protein sequence ID" value="RRK10840.1"/>
    <property type="molecule type" value="Genomic_DNA"/>
</dbReference>
<evidence type="ECO:0008006" key="4">
    <source>
        <dbReference type="Google" id="ProtNLM"/>
    </source>
</evidence>
<keyword evidence="1" id="KW-0472">Membrane</keyword>
<gene>
    <name evidence="2" type="ORF">D1831_05260</name>
</gene>
<proteinExistence type="predicted"/>